<dbReference type="PANTHER" id="PTHR15031">
    <property type="entry name" value="CARTILAGE INTERMEDIATE LAYER PROTEIN CLIP"/>
    <property type="match status" value="1"/>
</dbReference>
<keyword evidence="2" id="KW-0964">Secreted</keyword>
<evidence type="ECO:0000256" key="5">
    <source>
        <dbReference type="SAM" id="MobiDB-lite"/>
    </source>
</evidence>
<accession>A0A8S3ZDM0</accession>
<keyword evidence="6" id="KW-1133">Transmembrane helix</keyword>
<keyword evidence="3" id="KW-0732">Signal</keyword>
<evidence type="ECO:0000313" key="8">
    <source>
        <dbReference type="EMBL" id="CAG5127714.1"/>
    </source>
</evidence>
<reference evidence="8" key="1">
    <citation type="submission" date="2021-04" db="EMBL/GenBank/DDBJ databases">
        <authorList>
            <consortium name="Molecular Ecology Group"/>
        </authorList>
    </citation>
    <scope>NUCLEOTIDE SEQUENCE</scope>
</reference>
<keyword evidence="9" id="KW-1185">Reference proteome</keyword>
<name>A0A8S3ZDM0_9EUPU</name>
<feature type="region of interest" description="Disordered" evidence="5">
    <location>
        <begin position="152"/>
        <end position="194"/>
    </location>
</feature>
<comment type="caution">
    <text evidence="8">The sequence shown here is derived from an EMBL/GenBank/DDBJ whole genome shotgun (WGS) entry which is preliminary data.</text>
</comment>
<feature type="compositionally biased region" description="Polar residues" evidence="5">
    <location>
        <begin position="495"/>
        <end position="507"/>
    </location>
</feature>
<dbReference type="InterPro" id="IPR025155">
    <property type="entry name" value="WxxW_domain"/>
</dbReference>
<comment type="subcellular location">
    <subcellularLocation>
        <location evidence="1">Secreted</location>
    </subcellularLocation>
</comment>
<feature type="region of interest" description="Disordered" evidence="5">
    <location>
        <begin position="495"/>
        <end position="522"/>
    </location>
</feature>
<feature type="compositionally biased region" description="Polar residues" evidence="5">
    <location>
        <begin position="540"/>
        <end position="553"/>
    </location>
</feature>
<sequence length="855" mass="90871">MGSKPDTWTRWFDVDTPTHGYNNGDYETVYRIQRTFKICDKDYEITAAECSINGDPQNTFTEQTPKELIKDNLQRFCTTEGVVCANEDQPEGSICDDYSVRFRCHYTGDKDNNGSYPQFDVRIYIILAVVPILIFLLRMLWTYVCRRRRQQRRNERRARNRLNRANGDDYDDDSSSVASGVANPPPSYQDLFGKTGHATSGSSVFAISRDNIPICQQCQRDSCSVASIIGKQRSPQHALSTGQSAWTGSVSVSQEQQTEPVIEGDSENGEENTGNIPTDVVHVSNPPSVFTDVPISFLESAENPRSPSSPVEEAVPRSAGDTCSPSAEDTCSPSAEDTCSPSAEDTCSPSAEDTCSPSAEDTCSPSAEDTCSPSAEDTCSPSAEDTCSPSAEDTCSPSAEDTCSPSAEDTCSPSAPTEEAFSPTAQIVDSCSPSLLTEAALNETPCSSFVLTKELSSQSDLTEAPSSPTDAIDSSISYLYPEKTPDSLLALTKTHSSPKMAPNSSLTVKEAPSSPLASTEVHISTGSSIDTIGSPLASIESPSSPLVSQEVTKSPTEIPSSLLASTEAINSLVASVEASNSSLASNGATNLSSKEAVSLPLASSEVASLPSVSIEVAYPFLASTEILNPPLILTEAPNPQPYATDAPSSSHPSNEEPISMSTPSYEASPKIVIAIAEADVSSGIATETSLVEVISIGDTQSDANATLDTDNPQTGNSQDQIISQNSISETLETSSPQSSHLSSSSDLSLSLNPSLLNPADISDPCACPCHRTIPLKHQGATGYDNQGYAFDGDVEASRHPSFPGMHVPVFGFHRVWSDLSVASSVTPADLPTYELAIELMNEKKTKDAESQTRSN</sequence>
<evidence type="ECO:0000256" key="2">
    <source>
        <dbReference type="ARBA" id="ARBA00022525"/>
    </source>
</evidence>
<dbReference type="InterPro" id="IPR039675">
    <property type="entry name" value="CILP1/CILP2"/>
</dbReference>
<protein>
    <recommendedName>
        <fullName evidence="7">WxxW domain-containing protein</fullName>
    </recommendedName>
</protein>
<feature type="region of interest" description="Disordered" evidence="5">
    <location>
        <begin position="637"/>
        <end position="663"/>
    </location>
</feature>
<feature type="region of interest" description="Disordered" evidence="5">
    <location>
        <begin position="233"/>
        <end position="287"/>
    </location>
</feature>
<dbReference type="Proteomes" id="UP000678393">
    <property type="component" value="Unassembled WGS sequence"/>
</dbReference>
<evidence type="ECO:0000313" key="9">
    <source>
        <dbReference type="Proteomes" id="UP000678393"/>
    </source>
</evidence>
<keyword evidence="6" id="KW-0472">Membrane</keyword>
<feature type="domain" description="WxxW" evidence="7">
    <location>
        <begin position="8"/>
        <end position="104"/>
    </location>
</feature>
<keyword evidence="6" id="KW-0812">Transmembrane</keyword>
<dbReference type="PANTHER" id="PTHR15031:SF6">
    <property type="entry name" value="CARTILAGE INTERMEDIATE LAYER PROTEIN 1-LIKE ISOFORM X1"/>
    <property type="match status" value="1"/>
</dbReference>
<dbReference type="Pfam" id="PF13330">
    <property type="entry name" value="Mucin2_WxxW"/>
    <property type="match status" value="1"/>
</dbReference>
<dbReference type="EMBL" id="CAJHNH020002773">
    <property type="protein sequence ID" value="CAG5127714.1"/>
    <property type="molecule type" value="Genomic_DNA"/>
</dbReference>
<feature type="transmembrane region" description="Helical" evidence="6">
    <location>
        <begin position="123"/>
        <end position="144"/>
    </location>
</feature>
<organism evidence="8 9">
    <name type="scientific">Candidula unifasciata</name>
    <dbReference type="NCBI Taxonomy" id="100452"/>
    <lineage>
        <taxon>Eukaryota</taxon>
        <taxon>Metazoa</taxon>
        <taxon>Spiralia</taxon>
        <taxon>Lophotrochozoa</taxon>
        <taxon>Mollusca</taxon>
        <taxon>Gastropoda</taxon>
        <taxon>Heterobranchia</taxon>
        <taxon>Euthyneura</taxon>
        <taxon>Panpulmonata</taxon>
        <taxon>Eupulmonata</taxon>
        <taxon>Stylommatophora</taxon>
        <taxon>Helicina</taxon>
        <taxon>Helicoidea</taxon>
        <taxon>Geomitridae</taxon>
        <taxon>Candidula</taxon>
    </lineage>
</organism>
<feature type="region of interest" description="Disordered" evidence="5">
    <location>
        <begin position="534"/>
        <end position="553"/>
    </location>
</feature>
<evidence type="ECO:0000256" key="6">
    <source>
        <dbReference type="SAM" id="Phobius"/>
    </source>
</evidence>
<feature type="compositionally biased region" description="Polar residues" evidence="5">
    <location>
        <begin position="321"/>
        <end position="415"/>
    </location>
</feature>
<feature type="compositionally biased region" description="Polar residues" evidence="5">
    <location>
        <begin position="233"/>
        <end position="259"/>
    </location>
</feature>
<proteinExistence type="predicted"/>
<keyword evidence="4" id="KW-0325">Glycoprotein</keyword>
<evidence type="ECO:0000259" key="7">
    <source>
        <dbReference type="Pfam" id="PF13330"/>
    </source>
</evidence>
<evidence type="ECO:0000256" key="4">
    <source>
        <dbReference type="ARBA" id="ARBA00023180"/>
    </source>
</evidence>
<feature type="compositionally biased region" description="Basic residues" evidence="5">
    <location>
        <begin position="152"/>
        <end position="162"/>
    </location>
</feature>
<evidence type="ECO:0000256" key="3">
    <source>
        <dbReference type="ARBA" id="ARBA00022729"/>
    </source>
</evidence>
<dbReference type="GO" id="GO:0005576">
    <property type="term" value="C:extracellular region"/>
    <property type="evidence" value="ECO:0007669"/>
    <property type="project" value="UniProtKB-SubCell"/>
</dbReference>
<evidence type="ECO:0000256" key="1">
    <source>
        <dbReference type="ARBA" id="ARBA00004613"/>
    </source>
</evidence>
<gene>
    <name evidence="8" type="ORF">CUNI_LOCUS13272</name>
</gene>
<feature type="region of interest" description="Disordered" evidence="5">
    <location>
        <begin position="300"/>
        <end position="419"/>
    </location>
</feature>
<dbReference type="AlphaFoldDB" id="A0A8S3ZDM0"/>
<dbReference type="OrthoDB" id="6162362at2759"/>